<evidence type="ECO:0000256" key="3">
    <source>
        <dbReference type="ARBA" id="ARBA00023034"/>
    </source>
</evidence>
<feature type="domain" description="Conserved oligomeric Golgi complex subunit 5 N-terminal" evidence="6">
    <location>
        <begin position="12"/>
        <end position="144"/>
    </location>
</feature>
<evidence type="ECO:0000256" key="4">
    <source>
        <dbReference type="ARBA" id="ARBA00023136"/>
    </source>
</evidence>
<dbReference type="PANTHER" id="PTHR13228">
    <property type="entry name" value="CONSERVED OLIGOMERIC GOLGI COMPLEX COMPONENT 5"/>
    <property type="match status" value="1"/>
</dbReference>
<proteinExistence type="predicted"/>
<dbReference type="InterPro" id="IPR019465">
    <property type="entry name" value="Cog5"/>
</dbReference>
<gene>
    <name evidence="8" type="ORF">TD95_002302</name>
</gene>
<comment type="caution">
    <text evidence="8">The sequence shown here is derived from an EMBL/GenBank/DDBJ whole genome shotgun (WGS) entry which is preliminary data.</text>
</comment>
<organism evidence="8 9">
    <name type="scientific">Thielaviopsis punctulata</name>
    <dbReference type="NCBI Taxonomy" id="72032"/>
    <lineage>
        <taxon>Eukaryota</taxon>
        <taxon>Fungi</taxon>
        <taxon>Dikarya</taxon>
        <taxon>Ascomycota</taxon>
        <taxon>Pezizomycotina</taxon>
        <taxon>Sordariomycetes</taxon>
        <taxon>Hypocreomycetidae</taxon>
        <taxon>Microascales</taxon>
        <taxon>Ceratocystidaceae</taxon>
        <taxon>Thielaviopsis</taxon>
    </lineage>
</organism>
<keyword evidence="9" id="KW-1185">Reference proteome</keyword>
<protein>
    <recommendedName>
        <fullName evidence="2">Conserved oligomeric Golgi complex subunit 5</fullName>
    </recommendedName>
</protein>
<dbReference type="InterPro" id="IPR048485">
    <property type="entry name" value="COG5_helical"/>
</dbReference>
<evidence type="ECO:0000256" key="1">
    <source>
        <dbReference type="ARBA" id="ARBA00004395"/>
    </source>
</evidence>
<evidence type="ECO:0000259" key="7">
    <source>
        <dbReference type="Pfam" id="PF20649"/>
    </source>
</evidence>
<evidence type="ECO:0000313" key="8">
    <source>
        <dbReference type="EMBL" id="KKA27332.1"/>
    </source>
</evidence>
<keyword evidence="5" id="KW-0175">Coiled coil</keyword>
<dbReference type="InterPro" id="IPR049176">
    <property type="entry name" value="COG5_N"/>
</dbReference>
<dbReference type="GO" id="GO:0006891">
    <property type="term" value="P:intra-Golgi vesicle-mediated transport"/>
    <property type="evidence" value="ECO:0007669"/>
    <property type="project" value="InterPro"/>
</dbReference>
<dbReference type="EMBL" id="LAEV01001776">
    <property type="protein sequence ID" value="KKA27332.1"/>
    <property type="molecule type" value="Genomic_DNA"/>
</dbReference>
<reference evidence="8 9" key="1">
    <citation type="submission" date="2015-03" db="EMBL/GenBank/DDBJ databases">
        <authorList>
            <person name="Radwan O."/>
            <person name="Al-Naeli F.A."/>
            <person name="Rendon G.A."/>
            <person name="Fields C."/>
        </authorList>
    </citation>
    <scope>NUCLEOTIDE SEQUENCE [LARGE SCALE GENOMIC DNA]</scope>
    <source>
        <strain evidence="8">CR-DP1</strain>
    </source>
</reference>
<accession>A0A0F4Z9W5</accession>
<feature type="domain" description="Conserved oligomeric Golgi complex subunit 5 helical" evidence="7">
    <location>
        <begin position="195"/>
        <end position="401"/>
    </location>
</feature>
<keyword evidence="3" id="KW-0333">Golgi apparatus</keyword>
<name>A0A0F4Z9W5_9PEZI</name>
<dbReference type="PANTHER" id="PTHR13228:SF3">
    <property type="entry name" value="CONSERVED OLIGOMERIC GOLGI COMPLEX SUBUNIT 5"/>
    <property type="match status" value="1"/>
</dbReference>
<keyword evidence="4" id="KW-0472">Membrane</keyword>
<dbReference type="Pfam" id="PF20649">
    <property type="entry name" value="COG5_C"/>
    <property type="match status" value="1"/>
</dbReference>
<dbReference type="AlphaFoldDB" id="A0A0F4Z9W5"/>
<evidence type="ECO:0000259" key="6">
    <source>
        <dbReference type="Pfam" id="PF10392"/>
    </source>
</evidence>
<comment type="subcellular location">
    <subcellularLocation>
        <location evidence="1">Golgi apparatus membrane</location>
        <topology evidence="1">Peripheral membrane protein</topology>
    </subcellularLocation>
</comment>
<dbReference type="Pfam" id="PF10392">
    <property type="entry name" value="COG5_N"/>
    <property type="match status" value="1"/>
</dbReference>
<sequence length="451" mass="48939">MAEDESAYIDYETFLAPDFRPASFANALVVTTNNPNDLPLDLTTPLSRVLFDIQEIDSHIDLLTTRSAIPLLEHTRTQNNASQRIVTELDAQLQSLNDSYKQLEKEVINKHAEADEVRLVVTRLWDALRLARSTARCLQLGRQLELQHAEYTVPPASASVPRKEDPRSLVRCANTLLSLHEILDRSEPGQEGHGLNKVDAIRALQDSVVTRIERSLKETSEALVREFSIPATATFAQGEEAKARLLAALNALALISPVNWAQPPLPDKIVPEFALRALELHVRAAMQTSSATLARALGQLPNLDRAVGEVAARCQSLHALESVLAGAKIPMHPLAIAAAAAGHKTVSTTAYLPALLVRLETGSLASFFWRALANSISTRTVEIVNRGGISAKTLRNKKDIVGEAMRECVRKGSLMPNAVVGKTAGPAAPDAGKKWERETALMVGAVVNSIG</sequence>
<dbReference type="GO" id="GO:0017119">
    <property type="term" value="C:Golgi transport complex"/>
    <property type="evidence" value="ECO:0007669"/>
    <property type="project" value="InterPro"/>
</dbReference>
<feature type="coiled-coil region" evidence="5">
    <location>
        <begin position="86"/>
        <end position="113"/>
    </location>
</feature>
<dbReference type="GO" id="GO:0000139">
    <property type="term" value="C:Golgi membrane"/>
    <property type="evidence" value="ECO:0007669"/>
    <property type="project" value="UniProtKB-SubCell"/>
</dbReference>
<dbReference type="Proteomes" id="UP000033483">
    <property type="component" value="Unassembled WGS sequence"/>
</dbReference>
<evidence type="ECO:0000313" key="9">
    <source>
        <dbReference type="Proteomes" id="UP000033483"/>
    </source>
</evidence>
<evidence type="ECO:0000256" key="2">
    <source>
        <dbReference type="ARBA" id="ARBA00020974"/>
    </source>
</evidence>
<dbReference type="OrthoDB" id="18786at2759"/>
<evidence type="ECO:0000256" key="5">
    <source>
        <dbReference type="SAM" id="Coils"/>
    </source>
</evidence>